<dbReference type="RefSeq" id="WP_006783199.1">
    <property type="nucleotide sequence ID" value="NZ_ADMN01000003.1"/>
</dbReference>
<evidence type="ECO:0000313" key="2">
    <source>
        <dbReference type="EMBL" id="EFF65245.1"/>
    </source>
</evidence>
<gene>
    <name evidence="2" type="ORF">CUW_1899</name>
</gene>
<sequence>MKRKEKIPVKTHYFILGILVGTLIIPKITKSSFGCNNGNNYFITIKKDNHQ</sequence>
<comment type="caution">
    <text evidence="2">The sequence shown here is derived from an EMBL/GenBank/DDBJ whole genome shotgun (WGS) entry which is preliminary data.</text>
</comment>
<name>A0ABN0A655_9FIRM</name>
<protein>
    <submittedName>
        <fullName evidence="2">Conserved domain protein</fullName>
    </submittedName>
</protein>
<keyword evidence="1" id="KW-0472">Membrane</keyword>
<accession>A0ABN0A655</accession>
<dbReference type="GeneID" id="60058053"/>
<feature type="transmembrane region" description="Helical" evidence="1">
    <location>
        <begin position="12"/>
        <end position="29"/>
    </location>
</feature>
<keyword evidence="1" id="KW-1133">Transmembrane helix</keyword>
<evidence type="ECO:0000256" key="1">
    <source>
        <dbReference type="SAM" id="Phobius"/>
    </source>
</evidence>
<dbReference type="Proteomes" id="UP000002938">
    <property type="component" value="Unassembled WGS sequence"/>
</dbReference>
<dbReference type="EMBL" id="ADMN01000003">
    <property type="protein sequence ID" value="EFF65245.1"/>
    <property type="molecule type" value="Genomic_DNA"/>
</dbReference>
<evidence type="ECO:0000313" key="3">
    <source>
        <dbReference type="Proteomes" id="UP000002938"/>
    </source>
</evidence>
<keyword evidence="3" id="KW-1185">Reference proteome</keyword>
<keyword evidence="1" id="KW-0812">Transmembrane</keyword>
<proteinExistence type="predicted"/>
<organism evidence="2 3">
    <name type="scientific">Turicibacter sanguinis PC909</name>
    <dbReference type="NCBI Taxonomy" id="702450"/>
    <lineage>
        <taxon>Bacteria</taxon>
        <taxon>Bacillati</taxon>
        <taxon>Bacillota</taxon>
        <taxon>Erysipelotrichia</taxon>
        <taxon>Erysipelotrichales</taxon>
        <taxon>Turicibacteraceae</taxon>
        <taxon>Turicibacter</taxon>
    </lineage>
</organism>
<reference evidence="2 3" key="1">
    <citation type="journal article" date="2011" name="J. Bacteriol.">
        <title>Draft Genome Sequence of Turicibacter sanguinis PC909, Isolated from Human Feces.</title>
        <authorList>
            <person name="Cuiv P.O."/>
            <person name="Klaassens E.S."/>
            <person name="Durkin A.S."/>
            <person name="Harkins D.M."/>
            <person name="Foster L."/>
            <person name="McCorrison J."/>
            <person name="Torralba M."/>
            <person name="Nelson K.E."/>
            <person name="Morrison M."/>
        </authorList>
    </citation>
    <scope>NUCLEOTIDE SEQUENCE [LARGE SCALE GENOMIC DNA]</scope>
    <source>
        <strain evidence="2 3">PC909</strain>
    </source>
</reference>